<feature type="domain" description="Rhodanese" evidence="2">
    <location>
        <begin position="54"/>
        <end position="144"/>
    </location>
</feature>
<dbReference type="Gene3D" id="3.40.250.10">
    <property type="entry name" value="Rhodanese-like domain"/>
    <property type="match status" value="1"/>
</dbReference>
<feature type="transmembrane region" description="Helical" evidence="1">
    <location>
        <begin position="18"/>
        <end position="36"/>
    </location>
</feature>
<dbReference type="EMBL" id="FOCP01000010">
    <property type="protein sequence ID" value="SEN20578.1"/>
    <property type="molecule type" value="Genomic_DNA"/>
</dbReference>
<dbReference type="InterPro" id="IPR036873">
    <property type="entry name" value="Rhodanese-like_dom_sf"/>
</dbReference>
<organism evidence="3 4">
    <name type="scientific">Nitrosomonas marina</name>
    <dbReference type="NCBI Taxonomy" id="917"/>
    <lineage>
        <taxon>Bacteria</taxon>
        <taxon>Pseudomonadati</taxon>
        <taxon>Pseudomonadota</taxon>
        <taxon>Betaproteobacteria</taxon>
        <taxon>Nitrosomonadales</taxon>
        <taxon>Nitrosomonadaceae</taxon>
        <taxon>Nitrosomonas</taxon>
    </lineage>
</organism>
<name>A0A1H8EP66_9PROT</name>
<accession>A0A1H8EP66</accession>
<dbReference type="PANTHER" id="PTHR43031">
    <property type="entry name" value="FAD-DEPENDENT OXIDOREDUCTASE"/>
    <property type="match status" value="1"/>
</dbReference>
<dbReference type="GO" id="GO:0016740">
    <property type="term" value="F:transferase activity"/>
    <property type="evidence" value="ECO:0007669"/>
    <property type="project" value="UniProtKB-KW"/>
</dbReference>
<keyword evidence="1" id="KW-1133">Transmembrane helix</keyword>
<dbReference type="SUPFAM" id="SSF52821">
    <property type="entry name" value="Rhodanese/Cell cycle control phosphatase"/>
    <property type="match status" value="1"/>
</dbReference>
<evidence type="ECO:0000259" key="2">
    <source>
        <dbReference type="PROSITE" id="PS50206"/>
    </source>
</evidence>
<dbReference type="InterPro" id="IPR050229">
    <property type="entry name" value="GlpE_sulfurtransferase"/>
</dbReference>
<dbReference type="InterPro" id="IPR001763">
    <property type="entry name" value="Rhodanese-like_dom"/>
</dbReference>
<evidence type="ECO:0000256" key="1">
    <source>
        <dbReference type="SAM" id="Phobius"/>
    </source>
</evidence>
<dbReference type="PROSITE" id="PS50206">
    <property type="entry name" value="RHODANESE_3"/>
    <property type="match status" value="1"/>
</dbReference>
<evidence type="ECO:0000313" key="3">
    <source>
        <dbReference type="EMBL" id="SEN20578.1"/>
    </source>
</evidence>
<dbReference type="Pfam" id="PF00581">
    <property type="entry name" value="Rhodanese"/>
    <property type="match status" value="1"/>
</dbReference>
<dbReference type="CDD" id="cd00158">
    <property type="entry name" value="RHOD"/>
    <property type="match status" value="1"/>
</dbReference>
<reference evidence="3 4" key="1">
    <citation type="submission" date="2016-10" db="EMBL/GenBank/DDBJ databases">
        <authorList>
            <person name="de Groot N.N."/>
        </authorList>
    </citation>
    <scope>NUCLEOTIDE SEQUENCE [LARGE SCALE GENOMIC DNA]</scope>
    <source>
        <strain evidence="3 4">Nm22</strain>
    </source>
</reference>
<dbReference type="AlphaFoldDB" id="A0A1H8EP66"/>
<gene>
    <name evidence="3" type="ORF">SAMN05216325_11033</name>
</gene>
<dbReference type="STRING" id="917.SAMN05216326_12237"/>
<dbReference type="RefSeq" id="WP_090631201.1">
    <property type="nucleotide sequence ID" value="NZ_FOCP01000010.1"/>
</dbReference>
<dbReference type="SMART" id="SM00450">
    <property type="entry name" value="RHOD"/>
    <property type="match status" value="1"/>
</dbReference>
<protein>
    <submittedName>
        <fullName evidence="3">Rhodanese-related sulfurtransferase</fullName>
    </submittedName>
</protein>
<keyword evidence="1" id="KW-0812">Transmembrane</keyword>
<keyword evidence="1" id="KW-0472">Membrane</keyword>
<sequence length="145" mass="16549">MEESSIFQDYFLLRIENIFFVIAAIVSAALLIWPAFTKRGAKEIDTRKAIELINYEDAIVLDVRDDSEFAAGHLPNSKHIPTEKIEERWVELTKHKEKPIVVIYKSGIRSSHASNILYKNGFGKVHNLMGGIDAWKRASLPIVKR</sequence>
<proteinExistence type="predicted"/>
<dbReference type="PANTHER" id="PTHR43031:SF18">
    <property type="entry name" value="RHODANESE-RELATED SULFURTRANSFERASES"/>
    <property type="match status" value="1"/>
</dbReference>
<dbReference type="OrthoDB" id="1445766at2"/>
<evidence type="ECO:0000313" key="4">
    <source>
        <dbReference type="Proteomes" id="UP000199459"/>
    </source>
</evidence>
<dbReference type="Proteomes" id="UP000199459">
    <property type="component" value="Unassembled WGS sequence"/>
</dbReference>
<keyword evidence="3" id="KW-0808">Transferase</keyword>